<gene>
    <name evidence="2" type="ORF">SAMN04487972_11026</name>
</gene>
<name>A0A1I0TLX9_9RHOB</name>
<dbReference type="Proteomes" id="UP000182312">
    <property type="component" value="Unassembled WGS sequence"/>
</dbReference>
<dbReference type="CDD" id="cd00586">
    <property type="entry name" value="4HBT"/>
    <property type="match status" value="1"/>
</dbReference>
<evidence type="ECO:0000313" key="2">
    <source>
        <dbReference type="EMBL" id="SFA52792.1"/>
    </source>
</evidence>
<dbReference type="PANTHER" id="PTHR31793">
    <property type="entry name" value="4-HYDROXYBENZOYL-COA THIOESTERASE FAMILY MEMBER"/>
    <property type="match status" value="1"/>
</dbReference>
<dbReference type="Pfam" id="PF13279">
    <property type="entry name" value="4HBT_2"/>
    <property type="match status" value="1"/>
</dbReference>
<dbReference type="GO" id="GO:0047617">
    <property type="term" value="F:fatty acyl-CoA hydrolase activity"/>
    <property type="evidence" value="ECO:0007669"/>
    <property type="project" value="TreeGrafter"/>
</dbReference>
<dbReference type="Gene3D" id="3.10.129.10">
    <property type="entry name" value="Hotdog Thioesterase"/>
    <property type="match status" value="1"/>
</dbReference>
<dbReference type="RefSeq" id="WP_052081619.1">
    <property type="nucleotide sequence ID" value="NZ_FOJO01000010.1"/>
</dbReference>
<dbReference type="PANTHER" id="PTHR31793:SF2">
    <property type="entry name" value="BLR1345 PROTEIN"/>
    <property type="match status" value="1"/>
</dbReference>
<proteinExistence type="predicted"/>
<dbReference type="SUPFAM" id="SSF54637">
    <property type="entry name" value="Thioesterase/thiol ester dehydrase-isomerase"/>
    <property type="match status" value="1"/>
</dbReference>
<evidence type="ECO:0000256" key="1">
    <source>
        <dbReference type="SAM" id="MobiDB-lite"/>
    </source>
</evidence>
<evidence type="ECO:0000313" key="3">
    <source>
        <dbReference type="Proteomes" id="UP000182312"/>
    </source>
</evidence>
<dbReference type="InterPro" id="IPR050563">
    <property type="entry name" value="4-hydroxybenzoyl-CoA_TE"/>
</dbReference>
<feature type="region of interest" description="Disordered" evidence="1">
    <location>
        <begin position="142"/>
        <end position="170"/>
    </location>
</feature>
<dbReference type="InterPro" id="IPR029069">
    <property type="entry name" value="HotDog_dom_sf"/>
</dbReference>
<accession>A0A1I0TLX9</accession>
<sequence length="170" mass="18332">MTQNADRSTGALPVTAERQVPPDWADANGHMNEAHYLVVAAGATDRFLELIGAGADYLRSGRSFFTVETHIRYLAEVLAGDRLTVTTQVLRGEGRKLHLFHRLHRGDGMLAATVETLLLHTDLDTRRSSPPDARIAEAIGRFAATHSGQPAEGAGRFVGEKPSRPGPSAP</sequence>
<organism evidence="2 3">
    <name type="scientific">Paracoccus halophilus</name>
    <dbReference type="NCBI Taxonomy" id="376733"/>
    <lineage>
        <taxon>Bacteria</taxon>
        <taxon>Pseudomonadati</taxon>
        <taxon>Pseudomonadota</taxon>
        <taxon>Alphaproteobacteria</taxon>
        <taxon>Rhodobacterales</taxon>
        <taxon>Paracoccaceae</taxon>
        <taxon>Paracoccus</taxon>
    </lineage>
</organism>
<dbReference type="OrthoDB" id="9803287at2"/>
<reference evidence="2 3" key="1">
    <citation type="submission" date="2016-10" db="EMBL/GenBank/DDBJ databases">
        <authorList>
            <person name="de Groot N.N."/>
        </authorList>
    </citation>
    <scope>NUCLEOTIDE SEQUENCE [LARGE SCALE GENOMIC DNA]</scope>
    <source>
        <strain evidence="2 3">CGMCC 1.6117</strain>
    </source>
</reference>
<dbReference type="AlphaFoldDB" id="A0A1I0TLX9"/>
<dbReference type="EMBL" id="FOJO01000010">
    <property type="protein sequence ID" value="SFA52792.1"/>
    <property type="molecule type" value="Genomic_DNA"/>
</dbReference>
<protein>
    <submittedName>
        <fullName evidence="2">Acyl-CoA thioesterase FadM</fullName>
    </submittedName>
</protein>